<feature type="coiled-coil region" evidence="1">
    <location>
        <begin position="74"/>
        <end position="108"/>
    </location>
</feature>
<feature type="compositionally biased region" description="Low complexity" evidence="2">
    <location>
        <begin position="1"/>
        <end position="13"/>
    </location>
</feature>
<feature type="region of interest" description="Disordered" evidence="2">
    <location>
        <begin position="1"/>
        <end position="67"/>
    </location>
</feature>
<reference evidence="3" key="1">
    <citation type="submission" date="2021-01" db="EMBL/GenBank/DDBJ databases">
        <authorList>
            <person name="Corre E."/>
            <person name="Pelletier E."/>
            <person name="Niang G."/>
            <person name="Scheremetjew M."/>
            <person name="Finn R."/>
            <person name="Kale V."/>
            <person name="Holt S."/>
            <person name="Cochrane G."/>
            <person name="Meng A."/>
            <person name="Brown T."/>
            <person name="Cohen L."/>
        </authorList>
    </citation>
    <scope>NUCLEOTIDE SEQUENCE</scope>
    <source>
        <strain evidence="3">CCMP3105</strain>
    </source>
</reference>
<dbReference type="AlphaFoldDB" id="A0A7S4RDE8"/>
<accession>A0A7S4RDE8</accession>
<evidence type="ECO:0000256" key="1">
    <source>
        <dbReference type="SAM" id="Coils"/>
    </source>
</evidence>
<organism evidence="3">
    <name type="scientific">Alexandrium monilatum</name>
    <dbReference type="NCBI Taxonomy" id="311494"/>
    <lineage>
        <taxon>Eukaryota</taxon>
        <taxon>Sar</taxon>
        <taxon>Alveolata</taxon>
        <taxon>Dinophyceae</taxon>
        <taxon>Gonyaulacales</taxon>
        <taxon>Pyrocystaceae</taxon>
        <taxon>Alexandrium</taxon>
    </lineage>
</organism>
<name>A0A7S4RDE8_9DINO</name>
<gene>
    <name evidence="3" type="ORF">AMON00008_LOCUS32681</name>
</gene>
<proteinExistence type="predicted"/>
<evidence type="ECO:0000313" key="3">
    <source>
        <dbReference type="EMBL" id="CAE4608668.1"/>
    </source>
</evidence>
<keyword evidence="1" id="KW-0175">Coiled coil</keyword>
<protein>
    <submittedName>
        <fullName evidence="3">Uncharacterized protein</fullName>
    </submittedName>
</protein>
<sequence length="124" mass="13120">MQRALHQLQALQAETEAASTGPPQPSPTTARAVAPPQEALGKASTAPGTSAAALADGARKEVDDGDSEVVLSRLQQLQAEKERYEGMVRDSQQEHEDLLQRLTEMRSLMTALGIQDDGGDPGGD</sequence>
<evidence type="ECO:0000256" key="2">
    <source>
        <dbReference type="SAM" id="MobiDB-lite"/>
    </source>
</evidence>
<dbReference type="EMBL" id="HBNR01046942">
    <property type="protein sequence ID" value="CAE4608668.1"/>
    <property type="molecule type" value="Transcribed_RNA"/>
</dbReference>